<dbReference type="EMBL" id="WOWK01000140">
    <property type="protein sequence ID" value="KAF0317021.1"/>
    <property type="molecule type" value="Genomic_DNA"/>
</dbReference>
<organism evidence="1 2">
    <name type="scientific">Colletotrichum asianum</name>
    <dbReference type="NCBI Taxonomy" id="702518"/>
    <lineage>
        <taxon>Eukaryota</taxon>
        <taxon>Fungi</taxon>
        <taxon>Dikarya</taxon>
        <taxon>Ascomycota</taxon>
        <taxon>Pezizomycotina</taxon>
        <taxon>Sordariomycetes</taxon>
        <taxon>Hypocreomycetidae</taxon>
        <taxon>Glomerellales</taxon>
        <taxon>Glomerellaceae</taxon>
        <taxon>Colletotrichum</taxon>
        <taxon>Colletotrichum gloeosporioides species complex</taxon>
    </lineage>
</organism>
<reference evidence="1 2" key="1">
    <citation type="submission" date="2019-12" db="EMBL/GenBank/DDBJ databases">
        <title>A genome sequence resource for the geographically widespread anthracnose pathogen Colletotrichum asianum.</title>
        <authorList>
            <person name="Meng Y."/>
        </authorList>
    </citation>
    <scope>NUCLEOTIDE SEQUENCE [LARGE SCALE GENOMIC DNA]</scope>
    <source>
        <strain evidence="1 2">ICMP 18580</strain>
    </source>
</reference>
<protein>
    <submittedName>
        <fullName evidence="1">Uncharacterized protein</fullName>
    </submittedName>
</protein>
<evidence type="ECO:0000313" key="2">
    <source>
        <dbReference type="Proteomes" id="UP000434172"/>
    </source>
</evidence>
<proteinExistence type="predicted"/>
<evidence type="ECO:0000313" key="1">
    <source>
        <dbReference type="EMBL" id="KAF0317021.1"/>
    </source>
</evidence>
<gene>
    <name evidence="1" type="ORF">GQ607_015743</name>
</gene>
<name>A0A8H3ZKK5_9PEZI</name>
<comment type="caution">
    <text evidence="1">The sequence shown here is derived from an EMBL/GenBank/DDBJ whole genome shotgun (WGS) entry which is preliminary data.</text>
</comment>
<accession>A0A8H3ZKK5</accession>
<sequence>MRKAPWSLSIRSRQFRDDVQIRAQLVLKAKC</sequence>
<dbReference type="AlphaFoldDB" id="A0A8H3ZKK5"/>
<keyword evidence="2" id="KW-1185">Reference proteome</keyword>
<dbReference type="Proteomes" id="UP000434172">
    <property type="component" value="Unassembled WGS sequence"/>
</dbReference>